<evidence type="ECO:0000256" key="3">
    <source>
        <dbReference type="ARBA" id="ARBA00023163"/>
    </source>
</evidence>
<feature type="domain" description="HTH araC/xylS-type" evidence="4">
    <location>
        <begin position="217"/>
        <end position="315"/>
    </location>
</feature>
<evidence type="ECO:0000313" key="5">
    <source>
        <dbReference type="EMBL" id="MCQ5121732.1"/>
    </source>
</evidence>
<dbReference type="InterPro" id="IPR018060">
    <property type="entry name" value="HTH_AraC"/>
</dbReference>
<dbReference type="InterPro" id="IPR020449">
    <property type="entry name" value="Tscrpt_reg_AraC-type_HTH"/>
</dbReference>
<accession>A0ABT1SKT2</accession>
<keyword evidence="1" id="KW-0805">Transcription regulation</keyword>
<dbReference type="Pfam" id="PF12833">
    <property type="entry name" value="HTH_18"/>
    <property type="match status" value="1"/>
</dbReference>
<name>A0ABT1SKT2_9FIRM</name>
<dbReference type="InterPro" id="IPR053142">
    <property type="entry name" value="PchR_regulatory_protein"/>
</dbReference>
<dbReference type="PANTHER" id="PTHR47893:SF1">
    <property type="entry name" value="REGULATORY PROTEIN PCHR"/>
    <property type="match status" value="1"/>
</dbReference>
<keyword evidence="3" id="KW-0804">Transcription</keyword>
<dbReference type="PROSITE" id="PS01124">
    <property type="entry name" value="HTH_ARAC_FAMILY_2"/>
    <property type="match status" value="1"/>
</dbReference>
<dbReference type="EMBL" id="JANGCH010000006">
    <property type="protein sequence ID" value="MCQ5121732.1"/>
    <property type="molecule type" value="Genomic_DNA"/>
</dbReference>
<protein>
    <submittedName>
        <fullName evidence="5">AraC family transcriptional regulator</fullName>
    </submittedName>
</protein>
<dbReference type="PROSITE" id="PS00041">
    <property type="entry name" value="HTH_ARAC_FAMILY_1"/>
    <property type="match status" value="1"/>
</dbReference>
<gene>
    <name evidence="5" type="ORF">NE663_05585</name>
</gene>
<evidence type="ECO:0000313" key="6">
    <source>
        <dbReference type="Proteomes" id="UP001524435"/>
    </source>
</evidence>
<sequence>MKINNFNQDWYGTQAKVLSSNKNCVVVDYGCKGRGIVRNYNLFEGIQLCFLDFETNEAMKSKKFNSDIIQITHCQSGRYECEFANHTVSYLPEGYFGVAGTEHLPISFSFPLKKYYGVSLVIDRQALSESTRWMMQAIPIDLDKIGTTLGIETKWYVSDTPPQLQHLFSELYTAVETEPIGYFKIKAIELLYHMDQLTQTNECDFKYFDKKQIETTKAIREYLVSHLDEKVSLEQLAKEAHLNLSIFHMVFSYIYGDTPYAHLKKYKMNLAAQWLTEGKMKIGDIALELGYNNASKFAKAFQSVYGMLPKDYRKNR</sequence>
<dbReference type="SMART" id="SM00342">
    <property type="entry name" value="HTH_ARAC"/>
    <property type="match status" value="1"/>
</dbReference>
<comment type="caution">
    <text evidence="5">The sequence shown here is derived from an EMBL/GenBank/DDBJ whole genome shotgun (WGS) entry which is preliminary data.</text>
</comment>
<keyword evidence="2" id="KW-0238">DNA-binding</keyword>
<dbReference type="PANTHER" id="PTHR47893">
    <property type="entry name" value="REGULATORY PROTEIN PCHR"/>
    <property type="match status" value="1"/>
</dbReference>
<proteinExistence type="predicted"/>
<dbReference type="PRINTS" id="PR00032">
    <property type="entry name" value="HTHARAC"/>
</dbReference>
<evidence type="ECO:0000256" key="2">
    <source>
        <dbReference type="ARBA" id="ARBA00023125"/>
    </source>
</evidence>
<organism evidence="5 6">
    <name type="scientific">Massilicoli timonensis</name>
    <dbReference type="NCBI Taxonomy" id="2015901"/>
    <lineage>
        <taxon>Bacteria</taxon>
        <taxon>Bacillati</taxon>
        <taxon>Bacillota</taxon>
        <taxon>Erysipelotrichia</taxon>
        <taxon>Erysipelotrichales</taxon>
        <taxon>Erysipelotrichaceae</taxon>
        <taxon>Massilicoli</taxon>
    </lineage>
</organism>
<dbReference type="Gene3D" id="1.10.10.60">
    <property type="entry name" value="Homeodomain-like"/>
    <property type="match status" value="1"/>
</dbReference>
<evidence type="ECO:0000259" key="4">
    <source>
        <dbReference type="PROSITE" id="PS01124"/>
    </source>
</evidence>
<dbReference type="SUPFAM" id="SSF46689">
    <property type="entry name" value="Homeodomain-like"/>
    <property type="match status" value="2"/>
</dbReference>
<dbReference type="RefSeq" id="WP_256197652.1">
    <property type="nucleotide sequence ID" value="NZ_JANGCH010000006.1"/>
</dbReference>
<keyword evidence="6" id="KW-1185">Reference proteome</keyword>
<dbReference type="InterPro" id="IPR009057">
    <property type="entry name" value="Homeodomain-like_sf"/>
</dbReference>
<dbReference type="InterPro" id="IPR018062">
    <property type="entry name" value="HTH_AraC-typ_CS"/>
</dbReference>
<dbReference type="Proteomes" id="UP001524435">
    <property type="component" value="Unassembled WGS sequence"/>
</dbReference>
<reference evidence="5 6" key="1">
    <citation type="submission" date="2022-06" db="EMBL/GenBank/DDBJ databases">
        <title>Isolation of gut microbiota from human fecal samples.</title>
        <authorList>
            <person name="Pamer E.G."/>
            <person name="Barat B."/>
            <person name="Waligurski E."/>
            <person name="Medina S."/>
            <person name="Paddock L."/>
            <person name="Mostad J."/>
        </authorList>
    </citation>
    <scope>NUCLEOTIDE SEQUENCE [LARGE SCALE GENOMIC DNA]</scope>
    <source>
        <strain evidence="5 6">DFI.6.1</strain>
    </source>
</reference>
<evidence type="ECO:0000256" key="1">
    <source>
        <dbReference type="ARBA" id="ARBA00023015"/>
    </source>
</evidence>